<evidence type="ECO:0000313" key="1">
    <source>
        <dbReference type="Proteomes" id="UP000887569"/>
    </source>
</evidence>
<accession>A0A915A935</accession>
<proteinExistence type="predicted"/>
<organism evidence="1 2">
    <name type="scientific">Parascaris univalens</name>
    <name type="common">Nematode worm</name>
    <dbReference type="NCBI Taxonomy" id="6257"/>
    <lineage>
        <taxon>Eukaryota</taxon>
        <taxon>Metazoa</taxon>
        <taxon>Ecdysozoa</taxon>
        <taxon>Nematoda</taxon>
        <taxon>Chromadorea</taxon>
        <taxon>Rhabditida</taxon>
        <taxon>Spirurina</taxon>
        <taxon>Ascaridomorpha</taxon>
        <taxon>Ascaridoidea</taxon>
        <taxon>Ascarididae</taxon>
        <taxon>Parascaris</taxon>
    </lineage>
</organism>
<evidence type="ECO:0000313" key="2">
    <source>
        <dbReference type="WBParaSite" id="PgR001X_g110_t01"/>
    </source>
</evidence>
<dbReference type="WBParaSite" id="PgR001X_g110_t01">
    <property type="protein sequence ID" value="PgR001X_g110_t01"/>
    <property type="gene ID" value="PgR001X_g110"/>
</dbReference>
<dbReference type="AlphaFoldDB" id="A0A915A935"/>
<reference evidence="2" key="1">
    <citation type="submission" date="2022-11" db="UniProtKB">
        <authorList>
            <consortium name="WormBaseParasite"/>
        </authorList>
    </citation>
    <scope>IDENTIFICATION</scope>
</reference>
<sequence>MYRWEVGHCDTLQSKSRCSLLLVAVVAALPEDRSVNKKFSVHSAEVSVREANMLATKSPSFWLAARERIEMVMQPKGVGVTGNSVLSLHLLLLGSAEGEGLASVSPHYPCRSSLREPHQLISVTSPLPLPFPRTAWEL</sequence>
<protein>
    <submittedName>
        <fullName evidence="2">Uncharacterized protein</fullName>
    </submittedName>
</protein>
<name>A0A915A935_PARUN</name>
<dbReference type="Proteomes" id="UP000887569">
    <property type="component" value="Unplaced"/>
</dbReference>
<keyword evidence="1" id="KW-1185">Reference proteome</keyword>